<sequence length="1019" mass="113467">MDNPASFSSAKKVQEAEQSIISSIENSITSPSNRQHTTTQTSHESTIISGVKSTSSIPPNSQSNNVKETAPFVSPNKASGAPKLTAHQRYLAFTKKKSKQSSTPSSTGTTATATGNKRPISSAANRFCSPSPIKKQRSQQCLQQPTNPQPVVPEEDIAPEVKEKRDEIIRTISESTPYTLSDEQIQILRTIRPPYKKNEKNADKGIVKLNNTLMTSTSAVPTSVPIPIAVPGSGSIIRITAAAGTGKTETLLKLAQLAAGMNHNLITYVTFNKAAVQDGQRRLATVMEHPHQLNARTMHSCAMALLHERRGKDKADLDNENEIEDKINILDEAKLTELVMEVCKDDIESFLGKCYENIERMHPDGGNAMRKMKKDARAQACFFLLSNLHIFTKSDWSFEKFCNPRTFGRTYYPATNKVFHQPMGTGDKCGFEGYQNLTDWYPNTAAKLWNILSERDVVTYDLEMKRAQLLGLEVPGSCILVDESQDCDGCQISWLAQQADYGAQVYFVGDPAQTIYSFRGAKSSLLMKLNVQKSCTLTKSWRFGPAIARAANLVLFAKEKSPQTIGTWSPTWDPYRVTGNGNPKDMVTTRTITQNWKHQKVTIIARCNSTLLLEAVKLLGFSVTDKNSNDDKDAEDASLGNEFDEDGVPVVSQLSQESEVEMHRGGVSHHPSDKVGSTINADVPKFHINGKGGGSGCGRWNRVIKEIEVLYNLYMGSQPEEDDLEENGGAGVRSAPPIAMRLDPKMFRDFEDEDVTWDIFQQRVSALELTQYVPSIGIISHFEGDTMQAVEIFKSLILDQKYGVEEADIILTTTHAAKGQEWDNVQLCNDFYQLEIKPPCEKVPNAKKCVIRCPRTEKKRQLIQFHAKNFGDDLNLLYVACTRGKNILSVPSYLKSLILDFDRLCRWVTYFEDRVKRERMEKSSTEVAFGGSSSCAVTKFRELLKEEDMKKDTKNPATTAKKGGENVHVGMFSEIANPSVETKYQIYDDIVHEMKRELGVRDAALCQLFFNGDEAEVAG</sequence>
<evidence type="ECO:0000313" key="8">
    <source>
        <dbReference type="EMBL" id="CAE0460792.1"/>
    </source>
</evidence>
<dbReference type="GO" id="GO:0005634">
    <property type="term" value="C:nucleus"/>
    <property type="evidence" value="ECO:0007669"/>
    <property type="project" value="TreeGrafter"/>
</dbReference>
<evidence type="ECO:0000256" key="3">
    <source>
        <dbReference type="ARBA" id="ARBA00022806"/>
    </source>
</evidence>
<dbReference type="GO" id="GO:0016787">
    <property type="term" value="F:hydrolase activity"/>
    <property type="evidence" value="ECO:0007669"/>
    <property type="project" value="UniProtKB-UniRule"/>
</dbReference>
<proteinExistence type="predicted"/>
<dbReference type="GO" id="GO:0031297">
    <property type="term" value="P:replication fork processing"/>
    <property type="evidence" value="ECO:0007669"/>
    <property type="project" value="TreeGrafter"/>
</dbReference>
<feature type="compositionally biased region" description="Polar residues" evidence="6">
    <location>
        <begin position="51"/>
        <end position="67"/>
    </location>
</feature>
<feature type="compositionally biased region" description="Low complexity" evidence="6">
    <location>
        <begin position="19"/>
        <end position="48"/>
    </location>
</feature>
<keyword evidence="4 5" id="KW-0067">ATP-binding</keyword>
<dbReference type="PANTHER" id="PTHR11070:SF30">
    <property type="entry name" value="F-BOX DNA HELICASE 1"/>
    <property type="match status" value="1"/>
</dbReference>
<keyword evidence="1 5" id="KW-0547">Nucleotide-binding</keyword>
<dbReference type="InterPro" id="IPR000212">
    <property type="entry name" value="DNA_helicase_UvrD/REP"/>
</dbReference>
<dbReference type="Pfam" id="PF00580">
    <property type="entry name" value="UvrD-helicase"/>
    <property type="match status" value="2"/>
</dbReference>
<organism evidence="8">
    <name type="scientific">Chaetoceros debilis</name>
    <dbReference type="NCBI Taxonomy" id="122233"/>
    <lineage>
        <taxon>Eukaryota</taxon>
        <taxon>Sar</taxon>
        <taxon>Stramenopiles</taxon>
        <taxon>Ochrophyta</taxon>
        <taxon>Bacillariophyta</taxon>
        <taxon>Coscinodiscophyceae</taxon>
        <taxon>Chaetocerotophycidae</taxon>
        <taxon>Chaetocerotales</taxon>
        <taxon>Chaetocerotaceae</taxon>
        <taxon>Chaetoceros</taxon>
    </lineage>
</organism>
<dbReference type="PANTHER" id="PTHR11070">
    <property type="entry name" value="UVRD / RECB / PCRA DNA HELICASE FAMILY MEMBER"/>
    <property type="match status" value="1"/>
</dbReference>
<feature type="region of interest" description="Disordered" evidence="6">
    <location>
        <begin position="1"/>
        <end position="153"/>
    </location>
</feature>
<dbReference type="Gene3D" id="3.40.50.300">
    <property type="entry name" value="P-loop containing nucleotide triphosphate hydrolases"/>
    <property type="match status" value="3"/>
</dbReference>
<dbReference type="AlphaFoldDB" id="A0A7S3V6N1"/>
<name>A0A7S3V6N1_9STRA</name>
<dbReference type="SUPFAM" id="SSF52540">
    <property type="entry name" value="P-loop containing nucleoside triphosphate hydrolases"/>
    <property type="match status" value="1"/>
</dbReference>
<dbReference type="EMBL" id="HBIO01007512">
    <property type="protein sequence ID" value="CAE0460792.1"/>
    <property type="molecule type" value="Transcribed_RNA"/>
</dbReference>
<evidence type="ECO:0000259" key="7">
    <source>
        <dbReference type="PROSITE" id="PS51198"/>
    </source>
</evidence>
<feature type="domain" description="UvrD-like helicase ATP-binding" evidence="7">
    <location>
        <begin position="220"/>
        <end position="599"/>
    </location>
</feature>
<dbReference type="GO" id="GO:0003677">
    <property type="term" value="F:DNA binding"/>
    <property type="evidence" value="ECO:0007669"/>
    <property type="project" value="InterPro"/>
</dbReference>
<evidence type="ECO:0000256" key="1">
    <source>
        <dbReference type="ARBA" id="ARBA00022741"/>
    </source>
</evidence>
<dbReference type="GO" id="GO:0000724">
    <property type="term" value="P:double-strand break repair via homologous recombination"/>
    <property type="evidence" value="ECO:0007669"/>
    <property type="project" value="TreeGrafter"/>
</dbReference>
<evidence type="ECO:0000256" key="4">
    <source>
        <dbReference type="ARBA" id="ARBA00022840"/>
    </source>
</evidence>
<feature type="compositionally biased region" description="Polar residues" evidence="6">
    <location>
        <begin position="1"/>
        <end position="11"/>
    </location>
</feature>
<keyword evidence="3 5" id="KW-0347">Helicase</keyword>
<protein>
    <recommendedName>
        <fullName evidence="7">UvrD-like helicase ATP-binding domain-containing protein</fullName>
    </recommendedName>
</protein>
<reference evidence="8" key="1">
    <citation type="submission" date="2021-01" db="EMBL/GenBank/DDBJ databases">
        <authorList>
            <person name="Corre E."/>
            <person name="Pelletier E."/>
            <person name="Niang G."/>
            <person name="Scheremetjew M."/>
            <person name="Finn R."/>
            <person name="Kale V."/>
            <person name="Holt S."/>
            <person name="Cochrane G."/>
            <person name="Meng A."/>
            <person name="Brown T."/>
            <person name="Cohen L."/>
        </authorList>
    </citation>
    <scope>NUCLEOTIDE SEQUENCE</scope>
    <source>
        <strain evidence="8">MM31A-1</strain>
    </source>
</reference>
<dbReference type="InterPro" id="IPR014016">
    <property type="entry name" value="UvrD-like_ATP-bd"/>
</dbReference>
<evidence type="ECO:0000256" key="2">
    <source>
        <dbReference type="ARBA" id="ARBA00022801"/>
    </source>
</evidence>
<keyword evidence="2 5" id="KW-0378">Hydrolase</keyword>
<feature type="compositionally biased region" description="Acidic residues" evidence="6">
    <location>
        <begin position="632"/>
        <end position="647"/>
    </location>
</feature>
<feature type="compositionally biased region" description="Low complexity" evidence="6">
    <location>
        <begin position="100"/>
        <end position="117"/>
    </location>
</feature>
<dbReference type="GO" id="GO:0043138">
    <property type="term" value="F:3'-5' DNA helicase activity"/>
    <property type="evidence" value="ECO:0007669"/>
    <property type="project" value="TreeGrafter"/>
</dbReference>
<dbReference type="PROSITE" id="PS51198">
    <property type="entry name" value="UVRD_HELICASE_ATP_BIND"/>
    <property type="match status" value="1"/>
</dbReference>
<dbReference type="GO" id="GO:0005524">
    <property type="term" value="F:ATP binding"/>
    <property type="evidence" value="ECO:0007669"/>
    <property type="project" value="UniProtKB-UniRule"/>
</dbReference>
<dbReference type="InterPro" id="IPR027417">
    <property type="entry name" value="P-loop_NTPase"/>
</dbReference>
<accession>A0A7S3V6N1</accession>
<gene>
    <name evidence="8" type="ORF">CDEB00056_LOCUS5633</name>
</gene>
<feature type="binding site" evidence="5">
    <location>
        <begin position="241"/>
        <end position="248"/>
    </location>
    <ligand>
        <name>ATP</name>
        <dbReference type="ChEBI" id="CHEBI:30616"/>
    </ligand>
</feature>
<evidence type="ECO:0000256" key="6">
    <source>
        <dbReference type="SAM" id="MobiDB-lite"/>
    </source>
</evidence>
<feature type="region of interest" description="Disordered" evidence="6">
    <location>
        <begin position="627"/>
        <end position="648"/>
    </location>
</feature>
<evidence type="ECO:0000256" key="5">
    <source>
        <dbReference type="PROSITE-ProRule" id="PRU00560"/>
    </source>
</evidence>